<keyword evidence="7" id="KW-1185">Reference proteome</keyword>
<dbReference type="EMBL" id="JAAXYH010000006">
    <property type="protein sequence ID" value="NMH65614.1"/>
    <property type="molecule type" value="Genomic_DNA"/>
</dbReference>
<evidence type="ECO:0000256" key="3">
    <source>
        <dbReference type="ARBA" id="ARBA00023098"/>
    </source>
</evidence>
<proteinExistence type="predicted"/>
<dbReference type="Pfam" id="PF01734">
    <property type="entry name" value="Patatin"/>
    <property type="match status" value="1"/>
</dbReference>
<feature type="short sequence motif" description="GXSXG" evidence="4">
    <location>
        <begin position="43"/>
        <end position="47"/>
    </location>
</feature>
<evidence type="ECO:0000259" key="5">
    <source>
        <dbReference type="PROSITE" id="PS51635"/>
    </source>
</evidence>
<feature type="domain" description="PNPLA" evidence="5">
    <location>
        <begin position="7"/>
        <end position="220"/>
    </location>
</feature>
<dbReference type="InterPro" id="IPR016035">
    <property type="entry name" value="Acyl_Trfase/lysoPLipase"/>
</dbReference>
<feature type="active site" description="Proton acceptor" evidence="4">
    <location>
        <position position="207"/>
    </location>
</feature>
<organism evidence="6 7">
    <name type="scientific">Shewanella salipaludis</name>
    <dbReference type="NCBI Taxonomy" id="2723052"/>
    <lineage>
        <taxon>Bacteria</taxon>
        <taxon>Pseudomonadati</taxon>
        <taxon>Pseudomonadota</taxon>
        <taxon>Gammaproteobacteria</taxon>
        <taxon>Alteromonadales</taxon>
        <taxon>Shewanellaceae</taxon>
        <taxon>Shewanella</taxon>
    </lineage>
</organism>
<comment type="caution">
    <text evidence="4">Lacks conserved residue(s) required for the propagation of feature annotation.</text>
</comment>
<dbReference type="Proteomes" id="UP000737113">
    <property type="component" value="Unassembled WGS sequence"/>
</dbReference>
<dbReference type="GO" id="GO:0016787">
    <property type="term" value="F:hydrolase activity"/>
    <property type="evidence" value="ECO:0007669"/>
    <property type="project" value="UniProtKB-UniRule"/>
</dbReference>
<feature type="active site" description="Nucleophile" evidence="4">
    <location>
        <position position="45"/>
    </location>
</feature>
<name>A0A972FUM3_9GAMM</name>
<protein>
    <submittedName>
        <fullName evidence="6">Patatin-like phospholipase family protein</fullName>
    </submittedName>
</protein>
<dbReference type="InterPro" id="IPR050301">
    <property type="entry name" value="NTE"/>
</dbReference>
<dbReference type="PROSITE" id="PS51635">
    <property type="entry name" value="PNPLA"/>
    <property type="match status" value="1"/>
</dbReference>
<dbReference type="Gene3D" id="3.40.1090.10">
    <property type="entry name" value="Cytosolic phospholipase A2 catalytic domain"/>
    <property type="match status" value="1"/>
</dbReference>
<dbReference type="PANTHER" id="PTHR14226:SF57">
    <property type="entry name" value="BLR7027 PROTEIN"/>
    <property type="match status" value="1"/>
</dbReference>
<dbReference type="CDD" id="cd07209">
    <property type="entry name" value="Pat_hypo_Ecoli_Z1214_like"/>
    <property type="match status" value="1"/>
</dbReference>
<dbReference type="InterPro" id="IPR002641">
    <property type="entry name" value="PNPLA_dom"/>
</dbReference>
<keyword evidence="3 4" id="KW-0443">Lipid metabolism</keyword>
<accession>A0A972FUM3</accession>
<dbReference type="RefSeq" id="WP_169564320.1">
    <property type="nucleotide sequence ID" value="NZ_JAAXYH010000006.1"/>
</dbReference>
<evidence type="ECO:0000256" key="4">
    <source>
        <dbReference type="PROSITE-ProRule" id="PRU01161"/>
    </source>
</evidence>
<evidence type="ECO:0000313" key="7">
    <source>
        <dbReference type="Proteomes" id="UP000737113"/>
    </source>
</evidence>
<evidence type="ECO:0000256" key="1">
    <source>
        <dbReference type="ARBA" id="ARBA00022801"/>
    </source>
</evidence>
<dbReference type="SUPFAM" id="SSF52151">
    <property type="entry name" value="FabD/lysophospholipase-like"/>
    <property type="match status" value="1"/>
</dbReference>
<evidence type="ECO:0000313" key="6">
    <source>
        <dbReference type="EMBL" id="NMH65614.1"/>
    </source>
</evidence>
<reference evidence="6" key="1">
    <citation type="submission" date="2020-04" db="EMBL/GenBank/DDBJ databases">
        <title>Description of Shewanella salipaludis sp. nov., isolated from a salt marsh.</title>
        <authorList>
            <person name="Park S."/>
            <person name="Yoon J.-H."/>
        </authorList>
    </citation>
    <scope>NUCLEOTIDE SEQUENCE</scope>
    <source>
        <strain evidence="6">SHSM-M6</strain>
    </source>
</reference>
<dbReference type="AlphaFoldDB" id="A0A972FUM3"/>
<gene>
    <name evidence="6" type="ORF">HC757_10560</name>
</gene>
<comment type="caution">
    <text evidence="6">The sequence shown here is derived from an EMBL/GenBank/DDBJ whole genome shotgun (WGS) entry which is preliminary data.</text>
</comment>
<keyword evidence="1 4" id="KW-0378">Hydrolase</keyword>
<dbReference type="PANTHER" id="PTHR14226">
    <property type="entry name" value="NEUROPATHY TARGET ESTERASE/SWISS CHEESE D.MELANOGASTER"/>
    <property type="match status" value="1"/>
</dbReference>
<dbReference type="GO" id="GO:0016042">
    <property type="term" value="P:lipid catabolic process"/>
    <property type="evidence" value="ECO:0007669"/>
    <property type="project" value="UniProtKB-UniRule"/>
</dbReference>
<sequence>MPTSTALVLGGGGARAAYQLGVLKALVQFYPRNHGIPFKIICGTSAGAINGTSIATHASCFHLGVRKLEWVWRHIETRKVYRASIPGVLRHLGKMALRGLQNDAVNTDAGSLLDNDPLRHLLNQLIDFKRIDRNITHGALTALSIDTSCYDRSRSETFFQASSDIENWTRARRSGERRRLNTEHLLASSAIPLVFPSIKLEQGYYGDGSVHQLAPLSSPIHLGAKKLMVINLDSPNRLLPTRQAHHPKTATIAGHLLDTIFSDTLNSDLERLERINNTLSLIPESGKTKLELKPIETLVIKPSEDLTQIAARYYDDMPFAIRTLLAFIGIDKHSDSSIVSYLLFEKSYTSTLIELGYQDAMCQIDEIKAFFGIEGGRGSVCVRDKPTATVSR</sequence>
<keyword evidence="2 4" id="KW-0442">Lipid degradation</keyword>
<evidence type="ECO:0000256" key="2">
    <source>
        <dbReference type="ARBA" id="ARBA00022963"/>
    </source>
</evidence>